<dbReference type="PROSITE" id="PS50164">
    <property type="entry name" value="GIY_YIG"/>
    <property type="match status" value="1"/>
</dbReference>
<comment type="caution">
    <text evidence="3">The sequence shown here is derived from an EMBL/GenBank/DDBJ whole genome shotgun (WGS) entry which is preliminary data.</text>
</comment>
<dbReference type="Gene3D" id="3.40.1440.10">
    <property type="entry name" value="GIY-YIG endonuclease"/>
    <property type="match status" value="1"/>
</dbReference>
<dbReference type="SUPFAM" id="SSF82771">
    <property type="entry name" value="GIY-YIG endonuclease"/>
    <property type="match status" value="1"/>
</dbReference>
<feature type="domain" description="GIY-YIG" evidence="2">
    <location>
        <begin position="8"/>
        <end position="85"/>
    </location>
</feature>
<evidence type="ECO:0000256" key="1">
    <source>
        <dbReference type="ARBA" id="ARBA00007435"/>
    </source>
</evidence>
<comment type="similarity">
    <text evidence="1">Belongs to the UPF0213 family.</text>
</comment>
<dbReference type="GO" id="GO:0004519">
    <property type="term" value="F:endonuclease activity"/>
    <property type="evidence" value="ECO:0007669"/>
    <property type="project" value="UniProtKB-KW"/>
</dbReference>
<dbReference type="Proteomes" id="UP000505077">
    <property type="component" value="Unassembled WGS sequence"/>
</dbReference>
<proteinExistence type="inferred from homology"/>
<dbReference type="AlphaFoldDB" id="A0A6L2R4T3"/>
<protein>
    <submittedName>
        <fullName evidence="3">Putative endonuclease</fullName>
    </submittedName>
</protein>
<evidence type="ECO:0000313" key="4">
    <source>
        <dbReference type="Proteomes" id="UP000505077"/>
    </source>
</evidence>
<dbReference type="InterPro" id="IPR050190">
    <property type="entry name" value="UPF0213_domain"/>
</dbReference>
<dbReference type="CDD" id="cd10456">
    <property type="entry name" value="GIY-YIG_UPF0213"/>
    <property type="match status" value="1"/>
</dbReference>
<dbReference type="EMBL" id="BLLL01000003">
    <property type="protein sequence ID" value="GFH62571.1"/>
    <property type="molecule type" value="Genomic_DNA"/>
</dbReference>
<accession>A0A6L2R4T3</accession>
<dbReference type="InterPro" id="IPR035901">
    <property type="entry name" value="GIY-YIG_endonuc_sf"/>
</dbReference>
<dbReference type="PANTHER" id="PTHR34477:SF1">
    <property type="entry name" value="UPF0213 PROTEIN YHBQ"/>
    <property type="match status" value="1"/>
</dbReference>
<dbReference type="PANTHER" id="PTHR34477">
    <property type="entry name" value="UPF0213 PROTEIN YHBQ"/>
    <property type="match status" value="1"/>
</dbReference>
<reference evidence="3 4" key="1">
    <citation type="journal article" date="2020" name="ISME J.">
        <title>Parallel Reductive Genome Evolution in Desulfovibrio Ectosymbionts Independently Acquired by Trichonympha Protists in the Termite Gut.</title>
        <authorList>
            <person name="Takeuchi M."/>
            <person name="Kuwahara H."/>
            <person name="Murakami T."/>
            <person name="Takahashi K."/>
            <person name="Kajitani R."/>
            <person name="Toyoda A."/>
            <person name="Itoh T."/>
            <person name="Ohkuma M."/>
            <person name="Hongoh Y."/>
        </authorList>
    </citation>
    <scope>NUCLEOTIDE SEQUENCE [LARGE SCALE GENOMIC DNA]</scope>
    <source>
        <strain evidence="3">ZnDsv-02</strain>
    </source>
</reference>
<name>A0A6L2R4T3_9BACT</name>
<keyword evidence="3" id="KW-0540">Nuclease</keyword>
<dbReference type="InterPro" id="IPR000305">
    <property type="entry name" value="GIY-YIG_endonuc"/>
</dbReference>
<dbReference type="Pfam" id="PF01541">
    <property type="entry name" value="GIY-YIG"/>
    <property type="match status" value="1"/>
</dbReference>
<gene>
    <name evidence="3" type="ORF">ZNDK_0342</name>
</gene>
<evidence type="ECO:0000259" key="2">
    <source>
        <dbReference type="PROSITE" id="PS50164"/>
    </source>
</evidence>
<keyword evidence="3" id="KW-0255">Endonuclease</keyword>
<keyword evidence="3" id="KW-0378">Hydrolase</keyword>
<evidence type="ECO:0000313" key="3">
    <source>
        <dbReference type="EMBL" id="GFH62571.1"/>
    </source>
</evidence>
<sequence length="102" mass="11360">MTALRRGMPWHVYLLECADGTLYCGITRNVQRRLAQHNGDIPGGARYTAGRRPSRLLASRACTHKGAALKLEMAVKARPSAKKLDFLQKMPPDAVELCHVEF</sequence>
<organism evidence="3 4">
    <name type="scientific">Candidatus Desulfovibrio kirbyi</name>
    <dbReference type="NCBI Taxonomy" id="2696086"/>
    <lineage>
        <taxon>Bacteria</taxon>
        <taxon>Pseudomonadati</taxon>
        <taxon>Thermodesulfobacteriota</taxon>
        <taxon>Desulfovibrionia</taxon>
        <taxon>Desulfovibrionales</taxon>
        <taxon>Desulfovibrionaceae</taxon>
        <taxon>Desulfovibrio</taxon>
    </lineage>
</organism>